<accession>A0A7W8HLH8</accession>
<evidence type="ECO:0000256" key="1">
    <source>
        <dbReference type="SAM" id="MobiDB-lite"/>
    </source>
</evidence>
<name>A0A7W8HLH8_9HYPH</name>
<evidence type="ECO:0000313" key="3">
    <source>
        <dbReference type="Proteomes" id="UP000550895"/>
    </source>
</evidence>
<keyword evidence="3" id="KW-1185">Reference proteome</keyword>
<feature type="compositionally biased region" description="Pro residues" evidence="1">
    <location>
        <begin position="63"/>
        <end position="79"/>
    </location>
</feature>
<feature type="region of interest" description="Disordered" evidence="1">
    <location>
        <begin position="126"/>
        <end position="198"/>
    </location>
</feature>
<dbReference type="EMBL" id="JACHGA010000001">
    <property type="protein sequence ID" value="MBB5274280.1"/>
    <property type="molecule type" value="Genomic_DNA"/>
</dbReference>
<reference evidence="2 3" key="1">
    <citation type="submission" date="2020-08" db="EMBL/GenBank/DDBJ databases">
        <title>Genomic Encyclopedia of Type Strains, Phase IV (KMG-IV): sequencing the most valuable type-strain genomes for metagenomic binning, comparative biology and taxonomic classification.</title>
        <authorList>
            <person name="Goeker M."/>
        </authorList>
    </citation>
    <scope>NUCLEOTIDE SEQUENCE [LARGE SCALE GENOMIC DNA]</scope>
    <source>
        <strain evidence="2 3">DSM 26376</strain>
    </source>
</reference>
<sequence length="198" mass="21380">MRPNTLGRPDDASREDRAQGRHDKAASPPTSPSRGEGRRKAAGGGDHICGVLKRHPTPELRSDPPPQGEGGCPPPPVSPHPEARAKRHRKNEGGWSSRPRSFEALAMRGRLRMRGIVWSLRHELHTAPNGNPPALVPKRKPSATHLPLEGRGRREAAGGVRPHLRYAHGSPHPGAPLRPSPSRGGWMPAADGQPLSRP</sequence>
<comment type="caution">
    <text evidence="2">The sequence shown here is derived from an EMBL/GenBank/DDBJ whole genome shotgun (WGS) entry which is preliminary data.</text>
</comment>
<feature type="region of interest" description="Disordered" evidence="1">
    <location>
        <begin position="1"/>
        <end position="102"/>
    </location>
</feature>
<gene>
    <name evidence="2" type="ORF">HNR26_000318</name>
</gene>
<protein>
    <submittedName>
        <fullName evidence="2">Uncharacterized protein</fullName>
    </submittedName>
</protein>
<proteinExistence type="predicted"/>
<feature type="compositionally biased region" description="Basic and acidic residues" evidence="1">
    <location>
        <begin position="8"/>
        <end position="25"/>
    </location>
</feature>
<dbReference type="AlphaFoldDB" id="A0A7W8HLH8"/>
<organism evidence="2 3">
    <name type="scientific">Rhizobium rosettiformans</name>
    <dbReference type="NCBI Taxonomy" id="1368430"/>
    <lineage>
        <taxon>Bacteria</taxon>
        <taxon>Pseudomonadati</taxon>
        <taxon>Pseudomonadota</taxon>
        <taxon>Alphaproteobacteria</taxon>
        <taxon>Hyphomicrobiales</taxon>
        <taxon>Rhizobiaceae</taxon>
        <taxon>Rhizobium/Agrobacterium group</taxon>
        <taxon>Rhizobium</taxon>
    </lineage>
</organism>
<dbReference type="Proteomes" id="UP000550895">
    <property type="component" value="Unassembled WGS sequence"/>
</dbReference>
<evidence type="ECO:0000313" key="2">
    <source>
        <dbReference type="EMBL" id="MBB5274280.1"/>
    </source>
</evidence>